<dbReference type="SUPFAM" id="SSF82657">
    <property type="entry name" value="BolA-like"/>
    <property type="match status" value="1"/>
</dbReference>
<dbReference type="Pfam" id="PF01722">
    <property type="entry name" value="BolA"/>
    <property type="match status" value="1"/>
</dbReference>
<reference evidence="3 4" key="1">
    <citation type="submission" date="2019-09" db="EMBL/GenBank/DDBJ databases">
        <title>H2 Metabolism Revealed by Metagenomic Analysis in Subglacial Sediment of East Antarctica.</title>
        <authorList>
            <person name="Yang Z."/>
            <person name="Zhang Y."/>
            <person name="Lv Y."/>
            <person name="Yan W."/>
            <person name="Xiao X."/>
            <person name="Sun B."/>
            <person name="Ma H."/>
        </authorList>
    </citation>
    <scope>NUCLEOTIDE SEQUENCE [LARGE SCALE GENOMIC DNA]</scope>
    <source>
        <strain evidence="3">Bin2_2</strain>
    </source>
</reference>
<feature type="region of interest" description="Disordered" evidence="2">
    <location>
        <begin position="17"/>
        <end position="37"/>
    </location>
</feature>
<evidence type="ECO:0000313" key="4">
    <source>
        <dbReference type="Proteomes" id="UP000483432"/>
    </source>
</evidence>
<name>A0A7C9NTV5_9PROT</name>
<dbReference type="PIRSF" id="PIRSF003113">
    <property type="entry name" value="BolA"/>
    <property type="match status" value="1"/>
</dbReference>
<dbReference type="PANTHER" id="PTHR46230">
    <property type="match status" value="1"/>
</dbReference>
<dbReference type="Proteomes" id="UP000483432">
    <property type="component" value="Unassembled WGS sequence"/>
</dbReference>
<comment type="similarity">
    <text evidence="1">Belongs to the BolA/IbaG family.</text>
</comment>
<accession>A0A7C9NTV5</accession>
<evidence type="ECO:0000256" key="2">
    <source>
        <dbReference type="SAM" id="MobiDB-lite"/>
    </source>
</evidence>
<dbReference type="AlphaFoldDB" id="A0A7C9NTV5"/>
<dbReference type="EMBL" id="JAAFGW010000076">
    <property type="protein sequence ID" value="NDP48045.1"/>
    <property type="molecule type" value="Genomic_DNA"/>
</dbReference>
<proteinExistence type="inferred from homology"/>
<gene>
    <name evidence="3" type="ORF">GZ085_06545</name>
</gene>
<protein>
    <submittedName>
        <fullName evidence="3">BolA family transcriptional regulator</fullName>
    </submittedName>
</protein>
<organism evidence="3 4">
    <name type="scientific">Sulfuriferula multivorans</name>
    <dbReference type="NCBI Taxonomy" id="1559896"/>
    <lineage>
        <taxon>Bacteria</taxon>
        <taxon>Pseudomonadati</taxon>
        <taxon>Pseudomonadota</taxon>
        <taxon>Betaproteobacteria</taxon>
        <taxon>Nitrosomonadales</taxon>
        <taxon>Sulfuricellaceae</taxon>
        <taxon>Sulfuriferula</taxon>
    </lineage>
</organism>
<sequence length="87" mass="9470">MSTADLIRERLTALDPESITLEDESAQHKGHAGAASGGGHFRLTLVSPKFSTLSTLARHRLVYEAMGELMQREIHALSITALSPEEL</sequence>
<evidence type="ECO:0000256" key="1">
    <source>
        <dbReference type="RuleBase" id="RU003860"/>
    </source>
</evidence>
<evidence type="ECO:0000313" key="3">
    <source>
        <dbReference type="EMBL" id="NDP48045.1"/>
    </source>
</evidence>
<dbReference type="InterPro" id="IPR036065">
    <property type="entry name" value="BolA-like_sf"/>
</dbReference>
<dbReference type="Gene3D" id="3.30.300.90">
    <property type="entry name" value="BolA-like"/>
    <property type="match status" value="1"/>
</dbReference>
<dbReference type="PANTHER" id="PTHR46230:SF7">
    <property type="entry name" value="BOLA-LIKE PROTEIN 1"/>
    <property type="match status" value="1"/>
</dbReference>
<dbReference type="GO" id="GO:0016226">
    <property type="term" value="P:iron-sulfur cluster assembly"/>
    <property type="evidence" value="ECO:0007669"/>
    <property type="project" value="TreeGrafter"/>
</dbReference>
<comment type="caution">
    <text evidence="3">The sequence shown here is derived from an EMBL/GenBank/DDBJ whole genome shotgun (WGS) entry which is preliminary data.</text>
</comment>
<dbReference type="InterPro" id="IPR002634">
    <property type="entry name" value="BolA"/>
</dbReference>